<dbReference type="RefSeq" id="WP_065331795.1">
    <property type="nucleotide sequence ID" value="NZ_QPMK01000020.1"/>
</dbReference>
<dbReference type="CDD" id="cd01483">
    <property type="entry name" value="E1_enzyme_family"/>
    <property type="match status" value="1"/>
</dbReference>
<dbReference type="Proteomes" id="UP000253977">
    <property type="component" value="Unassembled WGS sequence"/>
</dbReference>
<dbReference type="AlphaFoldDB" id="A0A369TK95"/>
<dbReference type="GO" id="GO:0006508">
    <property type="term" value="P:proteolysis"/>
    <property type="evidence" value="ECO:0007669"/>
    <property type="project" value="UniProtKB-KW"/>
</dbReference>
<evidence type="ECO:0000256" key="2">
    <source>
        <dbReference type="ARBA" id="ARBA00022723"/>
    </source>
</evidence>
<evidence type="ECO:0000313" key="9">
    <source>
        <dbReference type="Proteomes" id="UP000253977"/>
    </source>
</evidence>
<organism evidence="8 9">
    <name type="scientific">Thalassococcus profundi</name>
    <dbReference type="NCBI Taxonomy" id="2282382"/>
    <lineage>
        <taxon>Bacteria</taxon>
        <taxon>Pseudomonadati</taxon>
        <taxon>Pseudomonadota</taxon>
        <taxon>Alphaproteobacteria</taxon>
        <taxon>Rhodobacterales</taxon>
        <taxon>Roseobacteraceae</taxon>
        <taxon>Thalassococcus</taxon>
    </lineage>
</organism>
<keyword evidence="5" id="KW-0482">Metalloprotease</keyword>
<evidence type="ECO:0000256" key="3">
    <source>
        <dbReference type="ARBA" id="ARBA00022801"/>
    </source>
</evidence>
<dbReference type="PANTHER" id="PTHR10953">
    <property type="entry name" value="UBIQUITIN-ACTIVATING ENZYME E1"/>
    <property type="match status" value="1"/>
</dbReference>
<evidence type="ECO:0000313" key="8">
    <source>
        <dbReference type="EMBL" id="RDD64557.1"/>
    </source>
</evidence>
<dbReference type="GO" id="GO:0004792">
    <property type="term" value="F:thiosulfate-cyanide sulfurtransferase activity"/>
    <property type="evidence" value="ECO:0007669"/>
    <property type="project" value="TreeGrafter"/>
</dbReference>
<dbReference type="GO" id="GO:0005737">
    <property type="term" value="C:cytoplasm"/>
    <property type="evidence" value="ECO:0007669"/>
    <property type="project" value="TreeGrafter"/>
</dbReference>
<keyword evidence="9" id="KW-1185">Reference proteome</keyword>
<dbReference type="InterPro" id="IPR000594">
    <property type="entry name" value="ThiF_NAD_FAD-bd"/>
</dbReference>
<keyword evidence="2" id="KW-0479">Metal-binding</keyword>
<dbReference type="GO" id="GO:0046872">
    <property type="term" value="F:metal ion binding"/>
    <property type="evidence" value="ECO:0007669"/>
    <property type="project" value="UniProtKB-KW"/>
</dbReference>
<evidence type="ECO:0000256" key="4">
    <source>
        <dbReference type="ARBA" id="ARBA00022833"/>
    </source>
</evidence>
<dbReference type="Pfam" id="PF00899">
    <property type="entry name" value="ThiF"/>
    <property type="match status" value="1"/>
</dbReference>
<evidence type="ECO:0000256" key="1">
    <source>
        <dbReference type="ARBA" id="ARBA00022670"/>
    </source>
</evidence>
<dbReference type="InterPro" id="IPR035985">
    <property type="entry name" value="Ubiquitin-activating_enz"/>
</dbReference>
<dbReference type="GO" id="GO:0016779">
    <property type="term" value="F:nucleotidyltransferase activity"/>
    <property type="evidence" value="ECO:0007669"/>
    <property type="project" value="TreeGrafter"/>
</dbReference>
<feature type="domain" description="JAB" evidence="7">
    <location>
        <begin position="27"/>
        <end position="142"/>
    </location>
</feature>
<evidence type="ECO:0000256" key="5">
    <source>
        <dbReference type="ARBA" id="ARBA00023049"/>
    </source>
</evidence>
<protein>
    <submittedName>
        <fullName evidence="8">Thiamine biosynthesis protein ThiF</fullName>
    </submittedName>
</protein>
<comment type="caution">
    <text evidence="8">The sequence shown here is derived from an EMBL/GenBank/DDBJ whole genome shotgun (WGS) entry which is preliminary data.</text>
</comment>
<dbReference type="InterPro" id="IPR028090">
    <property type="entry name" value="JAB_dom_prok"/>
</dbReference>
<accession>A0A369TK95</accession>
<dbReference type="Pfam" id="PF14464">
    <property type="entry name" value="Prok-JAB"/>
    <property type="match status" value="1"/>
</dbReference>
<sequence>MKGPLDVILAGPHEAGIRSLLVQGAGAERSAYMLFGTAAIEKDPWTNTARTRLVSHAFIDLDDDDVVSASERHVTWQTDSFMRLLGRAKSDGLVPAIIHTHPKGRARFSKQDDRNEAELARTALIKGAPGLISVLIASDGEIAVRIWRSAEKPTAIARILHTGPRLTLTAENGGNLGFLDRQTRLFGDQANAMITQFRCGIAGGGATGSAVLPLLMRLGVREAVLFEKDHAEDTNLNRLHGARQEDVDAHRAKADIHARTVAEANLGMSLATIDAWAGEPCTWDALKSCDVIFCCTDDHAGRLFLNRFARFYGIPVIDVGLAMQRRDAQSFDLFARVTTLVPGHPCLLCGGFINPQRAREEALQRTDPEAYEKLKEEAYLLGEGDPSPAVVTFTTEAGAMAVNEWLTGITGFAGANGMAPTRMRRFHARDERFPEISPRPGCPCCDATETLGRGDMAPFLDMVT</sequence>
<evidence type="ECO:0000259" key="7">
    <source>
        <dbReference type="Pfam" id="PF14464"/>
    </source>
</evidence>
<gene>
    <name evidence="8" type="ORF">DU478_19275</name>
</gene>
<dbReference type="OrthoDB" id="2746358at2"/>
<proteinExistence type="predicted"/>
<keyword evidence="3" id="KW-0378">Hydrolase</keyword>
<evidence type="ECO:0000259" key="6">
    <source>
        <dbReference type="Pfam" id="PF00899"/>
    </source>
</evidence>
<feature type="domain" description="THIF-type NAD/FAD binding fold" evidence="6">
    <location>
        <begin position="180"/>
        <end position="443"/>
    </location>
</feature>
<name>A0A369TK95_9RHOB</name>
<dbReference type="EMBL" id="QPMK01000020">
    <property type="protein sequence ID" value="RDD64557.1"/>
    <property type="molecule type" value="Genomic_DNA"/>
</dbReference>
<dbReference type="Gene3D" id="3.40.50.720">
    <property type="entry name" value="NAD(P)-binding Rossmann-like Domain"/>
    <property type="match status" value="1"/>
</dbReference>
<dbReference type="GO" id="GO:0008641">
    <property type="term" value="F:ubiquitin-like modifier activating enzyme activity"/>
    <property type="evidence" value="ECO:0007669"/>
    <property type="project" value="InterPro"/>
</dbReference>
<reference evidence="8 9" key="1">
    <citation type="submission" date="2018-07" db="EMBL/GenBank/DDBJ databases">
        <title>Thalassococcus profundi sp. nov., a marine bacterium isolated from deep seawater of Okinawa Trough.</title>
        <authorList>
            <person name="Yu M."/>
        </authorList>
    </citation>
    <scope>NUCLEOTIDE SEQUENCE [LARGE SCALE GENOMIC DNA]</scope>
    <source>
        <strain evidence="8 9">WRAS1</strain>
    </source>
</reference>
<keyword evidence="4" id="KW-0862">Zinc</keyword>
<keyword evidence="1" id="KW-0645">Protease</keyword>
<dbReference type="GO" id="GO:0008237">
    <property type="term" value="F:metallopeptidase activity"/>
    <property type="evidence" value="ECO:0007669"/>
    <property type="project" value="UniProtKB-KW"/>
</dbReference>
<dbReference type="InterPro" id="IPR045886">
    <property type="entry name" value="ThiF/MoeB/HesA"/>
</dbReference>
<dbReference type="SUPFAM" id="SSF69572">
    <property type="entry name" value="Activating enzymes of the ubiquitin-like proteins"/>
    <property type="match status" value="1"/>
</dbReference>
<dbReference type="PANTHER" id="PTHR10953:SF247">
    <property type="entry name" value="SLL6053 PROTEIN"/>
    <property type="match status" value="1"/>
</dbReference>